<evidence type="ECO:0000313" key="4">
    <source>
        <dbReference type="Proteomes" id="UP001418796"/>
    </source>
</evidence>
<sequence length="449" mass="51124">MRRYMKIGVFISVCALAVACNTSTDTNTPAQNEPTSDESQQAETETTESDEDKEEASESDAESDNDNEENVESNEDDEVETSNEEPVETEDLAVSEEENIDDEEYTEEQVSGGYLIYTEVLEGQDLVYSFVRTPEDLNVEDRFHQSLMNSDQSQQELFSNVYDFELDGTTANFYYDVNETLSMASSESLIFWSMLDEIGFRFGVEEANLFNQDGERGLQFAENEWNEPIDIENKPNRGYYVLTEETSNDGEPLYISGVVAGEEMNDPNGEAFTFEQTLEAMTTVQENDGLYQTVIYEGLTIQEAEIEDGLATVRYEVTHDEQASDEERIQFEHVLQLAALDFQVNELQLINETDRVISIYPLNELADPSVENEGSGNQSKIEKEDVSDLVYDYIRENDVYDTEEIGMMVEEREGEDHYAVAVGSSTEEKFTTYAWYQVDKETGEVEERE</sequence>
<proteinExistence type="predicted"/>
<keyword evidence="4" id="KW-1185">Reference proteome</keyword>
<evidence type="ECO:0000256" key="2">
    <source>
        <dbReference type="SAM" id="SignalP"/>
    </source>
</evidence>
<keyword evidence="2" id="KW-0732">Signal</keyword>
<protein>
    <submittedName>
        <fullName evidence="3">Uncharacterized protein</fullName>
    </submittedName>
</protein>
<evidence type="ECO:0000313" key="3">
    <source>
        <dbReference type="EMBL" id="MEN0641771.1"/>
    </source>
</evidence>
<dbReference type="Proteomes" id="UP001418796">
    <property type="component" value="Unassembled WGS sequence"/>
</dbReference>
<evidence type="ECO:0000256" key="1">
    <source>
        <dbReference type="SAM" id="MobiDB-lite"/>
    </source>
</evidence>
<feature type="compositionally biased region" description="Acidic residues" evidence="1">
    <location>
        <begin position="45"/>
        <end position="107"/>
    </location>
</feature>
<dbReference type="PROSITE" id="PS51257">
    <property type="entry name" value="PROKAR_LIPOPROTEIN"/>
    <property type="match status" value="1"/>
</dbReference>
<feature type="chain" id="PRO_5045334460" evidence="2">
    <location>
        <begin position="20"/>
        <end position="449"/>
    </location>
</feature>
<accession>A0ABU9VFQ4</accession>
<feature type="compositionally biased region" description="Polar residues" evidence="1">
    <location>
        <begin position="24"/>
        <end position="34"/>
    </location>
</feature>
<dbReference type="RefSeq" id="WP_343128959.1">
    <property type="nucleotide sequence ID" value="NZ_JBCITK010000001.1"/>
</dbReference>
<organism evidence="3 4">
    <name type="scientific">Alkalicoccobacillus gibsonii</name>
    <dbReference type="NCBI Taxonomy" id="79881"/>
    <lineage>
        <taxon>Bacteria</taxon>
        <taxon>Bacillati</taxon>
        <taxon>Bacillota</taxon>
        <taxon>Bacilli</taxon>
        <taxon>Bacillales</taxon>
        <taxon>Bacillaceae</taxon>
        <taxon>Alkalicoccobacillus</taxon>
    </lineage>
</organism>
<feature type="region of interest" description="Disordered" evidence="1">
    <location>
        <begin position="24"/>
        <end position="108"/>
    </location>
</feature>
<name>A0ABU9VFQ4_9BACI</name>
<dbReference type="EMBL" id="JBCITK010000001">
    <property type="protein sequence ID" value="MEN0641771.1"/>
    <property type="molecule type" value="Genomic_DNA"/>
</dbReference>
<gene>
    <name evidence="3" type="ORF">MKY91_01155</name>
</gene>
<reference evidence="3 4" key="1">
    <citation type="submission" date="2024-03" db="EMBL/GenBank/DDBJ databases">
        <title>Bacilli Hybrid Assemblies.</title>
        <authorList>
            <person name="Kovac J."/>
        </authorList>
    </citation>
    <scope>NUCLEOTIDE SEQUENCE [LARGE SCALE GENOMIC DNA]</scope>
    <source>
        <strain evidence="3 4">FSL R7-0666</strain>
    </source>
</reference>
<feature type="signal peptide" evidence="2">
    <location>
        <begin position="1"/>
        <end position="19"/>
    </location>
</feature>
<comment type="caution">
    <text evidence="3">The sequence shown here is derived from an EMBL/GenBank/DDBJ whole genome shotgun (WGS) entry which is preliminary data.</text>
</comment>